<evidence type="ECO:0000313" key="1">
    <source>
        <dbReference type="EMBL" id="KAJ8126938.1"/>
    </source>
</evidence>
<protein>
    <submittedName>
        <fullName evidence="1">Uncharacterized protein</fullName>
    </submittedName>
</protein>
<proteinExistence type="predicted"/>
<reference evidence="1" key="1">
    <citation type="submission" date="2022-12" db="EMBL/GenBank/DDBJ databases">
        <title>Genome Sequence of Lasiodiplodia mahajangana.</title>
        <authorList>
            <person name="Buettner E."/>
        </authorList>
    </citation>
    <scope>NUCLEOTIDE SEQUENCE</scope>
    <source>
        <strain evidence="1">VT137</strain>
    </source>
</reference>
<sequence length="76" mass="8084">MRSRRQPIYGSVTSPAVAGDSLGELARPAYGSQQSKGLFAGGQEDLEGMAQYRRLLSRQQNIEIGTAATRNTGGAQ</sequence>
<name>A0ACC2JIC6_9PEZI</name>
<organism evidence="1 2">
    <name type="scientific">Lasiodiplodia mahajangana</name>
    <dbReference type="NCBI Taxonomy" id="1108764"/>
    <lineage>
        <taxon>Eukaryota</taxon>
        <taxon>Fungi</taxon>
        <taxon>Dikarya</taxon>
        <taxon>Ascomycota</taxon>
        <taxon>Pezizomycotina</taxon>
        <taxon>Dothideomycetes</taxon>
        <taxon>Dothideomycetes incertae sedis</taxon>
        <taxon>Botryosphaeriales</taxon>
        <taxon>Botryosphaeriaceae</taxon>
        <taxon>Lasiodiplodia</taxon>
    </lineage>
</organism>
<gene>
    <name evidence="1" type="ORF">O1611_g6701</name>
</gene>
<comment type="caution">
    <text evidence="1">The sequence shown here is derived from an EMBL/GenBank/DDBJ whole genome shotgun (WGS) entry which is preliminary data.</text>
</comment>
<dbReference type="Proteomes" id="UP001153332">
    <property type="component" value="Unassembled WGS sequence"/>
</dbReference>
<dbReference type="EMBL" id="JAPUUL010001630">
    <property type="protein sequence ID" value="KAJ8126938.1"/>
    <property type="molecule type" value="Genomic_DNA"/>
</dbReference>
<keyword evidence="2" id="KW-1185">Reference proteome</keyword>
<evidence type="ECO:0000313" key="2">
    <source>
        <dbReference type="Proteomes" id="UP001153332"/>
    </source>
</evidence>
<accession>A0ACC2JIC6</accession>